<keyword evidence="3" id="KW-1185">Reference proteome</keyword>
<evidence type="ECO:0000313" key="3">
    <source>
        <dbReference type="Proteomes" id="UP000655225"/>
    </source>
</evidence>
<dbReference type="EMBL" id="JABCRI010000003">
    <property type="protein sequence ID" value="KAF8409223.1"/>
    <property type="molecule type" value="Genomic_DNA"/>
</dbReference>
<dbReference type="PANTHER" id="PTHR44376:SF5">
    <property type="entry name" value="TRANSCRIPTIONAL COREPRESSOR LEUNIG ISOFORM X1"/>
    <property type="match status" value="1"/>
</dbReference>
<accession>A0A834ZQ38</accession>
<comment type="caution">
    <text evidence="2">The sequence shown here is derived from an EMBL/GenBank/DDBJ whole genome shotgun (WGS) entry which is preliminary data.</text>
</comment>
<dbReference type="InterPro" id="IPR006594">
    <property type="entry name" value="LisH"/>
</dbReference>
<evidence type="ECO:0000256" key="1">
    <source>
        <dbReference type="SAM" id="MobiDB-lite"/>
    </source>
</evidence>
<feature type="region of interest" description="Disordered" evidence="1">
    <location>
        <begin position="379"/>
        <end position="409"/>
    </location>
</feature>
<name>A0A834ZQ38_TETSI</name>
<gene>
    <name evidence="2" type="ORF">HHK36_005297</name>
</gene>
<protein>
    <recommendedName>
        <fullName evidence="4">LisH domain-containing protein</fullName>
    </recommendedName>
</protein>
<evidence type="ECO:0000313" key="2">
    <source>
        <dbReference type="EMBL" id="KAF8409223.1"/>
    </source>
</evidence>
<evidence type="ECO:0008006" key="4">
    <source>
        <dbReference type="Google" id="ProtNLM"/>
    </source>
</evidence>
<sequence length="409" mass="47156">MVVAIAVLFLELKKQIARYMHDYFMKTNSKETAKLFMSEADVYSIPLGIDIRRCFLEEWWSKYYHLIVSGTHNDHKTKEEASIKTEQMKEIEQENHCLRSQQFEINQRLIGQLQDSMDVSEMHNGHEAKEEASIKTEPMTEIEHENHCLRTQFETNQRTVGPLQDSTCVSEMHNGHEAKEEASVQTEPMTEIEQENHCLQPQQFDVNQRTVGQWQDSLYASEMHNGHEAKEEASIKAEKMTEIEQENHCLLTQQFEMNQPTVGQLQDNISWSNQKMLIPVDAGLAEITKLHSQMQQFKMNQPMVGQFWDNNPSKYQKMPLPVDPTPYCVPKSAISSPGLHNPGNGMNIGVGSLQPEGRPLTKTKLAKDDMMVQLMETPEYQQQDQQELRQQLQEHDIKGKRKNPSSDGD</sequence>
<proteinExistence type="predicted"/>
<dbReference type="PANTHER" id="PTHR44376">
    <property type="entry name" value="TRANSCRIPTIONAL REGULATOR OF FILAMENTOUS GROWTH FLO8"/>
    <property type="match status" value="1"/>
</dbReference>
<dbReference type="GO" id="GO:0003714">
    <property type="term" value="F:transcription corepressor activity"/>
    <property type="evidence" value="ECO:0007669"/>
    <property type="project" value="InterPro"/>
</dbReference>
<dbReference type="PROSITE" id="PS50896">
    <property type="entry name" value="LISH"/>
    <property type="match status" value="1"/>
</dbReference>
<dbReference type="AlphaFoldDB" id="A0A834ZQ38"/>
<reference evidence="2 3" key="1">
    <citation type="submission" date="2020-04" db="EMBL/GenBank/DDBJ databases">
        <title>Plant Genome Project.</title>
        <authorList>
            <person name="Zhang R.-G."/>
        </authorList>
    </citation>
    <scope>NUCLEOTIDE SEQUENCE [LARGE SCALE GENOMIC DNA]</scope>
    <source>
        <strain evidence="2">YNK0</strain>
        <tissue evidence="2">Leaf</tissue>
    </source>
</reference>
<feature type="compositionally biased region" description="Low complexity" evidence="1">
    <location>
        <begin position="381"/>
        <end position="391"/>
    </location>
</feature>
<organism evidence="2 3">
    <name type="scientific">Tetracentron sinense</name>
    <name type="common">Spur-leaf</name>
    <dbReference type="NCBI Taxonomy" id="13715"/>
    <lineage>
        <taxon>Eukaryota</taxon>
        <taxon>Viridiplantae</taxon>
        <taxon>Streptophyta</taxon>
        <taxon>Embryophyta</taxon>
        <taxon>Tracheophyta</taxon>
        <taxon>Spermatophyta</taxon>
        <taxon>Magnoliopsida</taxon>
        <taxon>Trochodendrales</taxon>
        <taxon>Trochodendraceae</taxon>
        <taxon>Tetracentron</taxon>
    </lineage>
</organism>
<dbReference type="Proteomes" id="UP000655225">
    <property type="component" value="Unassembled WGS sequence"/>
</dbReference>
<dbReference type="InterPro" id="IPR044716">
    <property type="entry name" value="LEUNIG-like"/>
</dbReference>